<comment type="subcellular location">
    <subcellularLocation>
        <location evidence="1 5">Cytoplasm</location>
    </subcellularLocation>
</comment>
<dbReference type="InterPro" id="IPR023584">
    <property type="entry name" value="Ribosome_recyc_fac_dom"/>
</dbReference>
<proteinExistence type="inferred from homology"/>
<dbReference type="InterPro" id="IPR036191">
    <property type="entry name" value="RRF_sf"/>
</dbReference>
<sequence length="184" mass="20870">MLNVLKESEAKMEKAIVVLKKNFVAVRTGRANPSLLDHVVVSYYGAPTPLRQLASISVPEPRMLVVTPYDKNSAQDIEKAILTSDLGLNPRREAGVVRLTLPEPSEERRKELVKVIKKESEDAKIAIRNIRREANENLRKQKNDKTLTEDDEKAQDKKVQDLTNKCCAEVDKLYSSKEKEIMEV</sequence>
<evidence type="ECO:0000313" key="8">
    <source>
        <dbReference type="EMBL" id="OGC06526.1"/>
    </source>
</evidence>
<dbReference type="FunFam" id="1.10.132.20:FF:000001">
    <property type="entry name" value="Ribosome-recycling factor"/>
    <property type="match status" value="1"/>
</dbReference>
<keyword evidence="4 5" id="KW-0648">Protein biosynthesis</keyword>
<evidence type="ECO:0000256" key="4">
    <source>
        <dbReference type="ARBA" id="ARBA00022917"/>
    </source>
</evidence>
<dbReference type="FunFam" id="3.30.1360.40:FF:000001">
    <property type="entry name" value="Ribosome-recycling factor"/>
    <property type="match status" value="1"/>
</dbReference>
<comment type="caution">
    <text evidence="8">The sequence shown here is derived from an EMBL/GenBank/DDBJ whole genome shotgun (WGS) entry which is preliminary data.</text>
</comment>
<dbReference type="AlphaFoldDB" id="A0A1F4REJ4"/>
<gene>
    <name evidence="5" type="primary">frr</name>
    <name evidence="8" type="ORF">A3H38_01095</name>
</gene>
<reference evidence="8 9" key="1">
    <citation type="journal article" date="2016" name="Nat. Commun.">
        <title>Thousands of microbial genomes shed light on interconnected biogeochemical processes in an aquifer system.</title>
        <authorList>
            <person name="Anantharaman K."/>
            <person name="Brown C.T."/>
            <person name="Hug L.A."/>
            <person name="Sharon I."/>
            <person name="Castelle C.J."/>
            <person name="Probst A.J."/>
            <person name="Thomas B.C."/>
            <person name="Singh A."/>
            <person name="Wilkins M.J."/>
            <person name="Karaoz U."/>
            <person name="Brodie E.L."/>
            <person name="Williams K.H."/>
            <person name="Hubbard S.S."/>
            <person name="Banfield J.F."/>
        </authorList>
    </citation>
    <scope>NUCLEOTIDE SEQUENCE [LARGE SCALE GENOMIC DNA]</scope>
</reference>
<evidence type="ECO:0000259" key="7">
    <source>
        <dbReference type="Pfam" id="PF01765"/>
    </source>
</evidence>
<evidence type="ECO:0000313" key="9">
    <source>
        <dbReference type="Proteomes" id="UP000176938"/>
    </source>
</evidence>
<protein>
    <recommendedName>
        <fullName evidence="5">Ribosome-recycling factor</fullName>
        <shortName evidence="5">RRF</shortName>
    </recommendedName>
    <alternativeName>
        <fullName evidence="5">Ribosome-releasing factor</fullName>
    </alternativeName>
</protein>
<evidence type="ECO:0000256" key="2">
    <source>
        <dbReference type="ARBA" id="ARBA00005912"/>
    </source>
</evidence>
<dbReference type="HAMAP" id="MF_00040">
    <property type="entry name" value="RRF"/>
    <property type="match status" value="1"/>
</dbReference>
<organism evidence="8 9">
    <name type="scientific">candidate division WOR-1 bacterium RIFCSPLOWO2_02_FULL_46_20</name>
    <dbReference type="NCBI Taxonomy" id="1802567"/>
    <lineage>
        <taxon>Bacteria</taxon>
        <taxon>Bacillati</taxon>
        <taxon>Saganbacteria</taxon>
    </lineage>
</organism>
<dbReference type="Pfam" id="PF01765">
    <property type="entry name" value="RRF"/>
    <property type="match status" value="1"/>
</dbReference>
<dbReference type="InterPro" id="IPR002661">
    <property type="entry name" value="Ribosome_recyc_fac"/>
</dbReference>
<dbReference type="Gene3D" id="3.30.1360.40">
    <property type="match status" value="1"/>
</dbReference>
<dbReference type="GO" id="GO:0043023">
    <property type="term" value="F:ribosomal large subunit binding"/>
    <property type="evidence" value="ECO:0007669"/>
    <property type="project" value="TreeGrafter"/>
</dbReference>
<evidence type="ECO:0000256" key="6">
    <source>
        <dbReference type="SAM" id="Coils"/>
    </source>
</evidence>
<keyword evidence="6" id="KW-0175">Coiled coil</keyword>
<evidence type="ECO:0000256" key="1">
    <source>
        <dbReference type="ARBA" id="ARBA00004496"/>
    </source>
</evidence>
<dbReference type="EMBL" id="METP01000018">
    <property type="protein sequence ID" value="OGC06526.1"/>
    <property type="molecule type" value="Genomic_DNA"/>
</dbReference>
<dbReference type="SUPFAM" id="SSF55194">
    <property type="entry name" value="Ribosome recycling factor, RRF"/>
    <property type="match status" value="1"/>
</dbReference>
<comment type="function">
    <text evidence="5">Responsible for the release of ribosomes from messenger RNA at the termination of protein biosynthesis. May increase the efficiency of translation by recycling ribosomes from one round of translation to another.</text>
</comment>
<dbReference type="Gene3D" id="1.10.132.20">
    <property type="entry name" value="Ribosome-recycling factor"/>
    <property type="match status" value="1"/>
</dbReference>
<dbReference type="NCBIfam" id="TIGR00496">
    <property type="entry name" value="frr"/>
    <property type="match status" value="1"/>
</dbReference>
<dbReference type="Proteomes" id="UP000176938">
    <property type="component" value="Unassembled WGS sequence"/>
</dbReference>
<dbReference type="PANTHER" id="PTHR20982">
    <property type="entry name" value="RIBOSOME RECYCLING FACTOR"/>
    <property type="match status" value="1"/>
</dbReference>
<dbReference type="CDD" id="cd00520">
    <property type="entry name" value="RRF"/>
    <property type="match status" value="1"/>
</dbReference>
<dbReference type="GO" id="GO:0005737">
    <property type="term" value="C:cytoplasm"/>
    <property type="evidence" value="ECO:0007669"/>
    <property type="project" value="UniProtKB-SubCell"/>
</dbReference>
<feature type="domain" description="Ribosome recycling factor" evidence="7">
    <location>
        <begin position="19"/>
        <end position="182"/>
    </location>
</feature>
<dbReference type="GO" id="GO:0006415">
    <property type="term" value="P:translational termination"/>
    <property type="evidence" value="ECO:0007669"/>
    <property type="project" value="UniProtKB-UniRule"/>
</dbReference>
<evidence type="ECO:0000256" key="3">
    <source>
        <dbReference type="ARBA" id="ARBA00022490"/>
    </source>
</evidence>
<feature type="coiled-coil region" evidence="6">
    <location>
        <begin position="113"/>
        <end position="151"/>
    </location>
</feature>
<comment type="similarity">
    <text evidence="2 5">Belongs to the RRF family.</text>
</comment>
<accession>A0A1F4REJ4</accession>
<dbReference type="PANTHER" id="PTHR20982:SF3">
    <property type="entry name" value="MITOCHONDRIAL RIBOSOME RECYCLING FACTOR PSEUDO 1"/>
    <property type="match status" value="1"/>
</dbReference>
<name>A0A1F4REJ4_UNCSA</name>
<evidence type="ECO:0000256" key="5">
    <source>
        <dbReference type="HAMAP-Rule" id="MF_00040"/>
    </source>
</evidence>
<keyword evidence="3 5" id="KW-0963">Cytoplasm</keyword>